<dbReference type="InterPro" id="IPR007963">
    <property type="entry name" value="Peptidase_M61_catalytic"/>
</dbReference>
<dbReference type="Pfam" id="PF05299">
    <property type="entry name" value="Peptidase_M61"/>
    <property type="match status" value="1"/>
</dbReference>
<feature type="domain" description="Peptidase M61 catalytic" evidence="1">
    <location>
        <begin position="238"/>
        <end position="312"/>
    </location>
</feature>
<protein>
    <recommendedName>
        <fullName evidence="1">Peptidase M61 catalytic domain-containing protein</fullName>
    </recommendedName>
</protein>
<evidence type="ECO:0000313" key="2">
    <source>
        <dbReference type="EMBL" id="CAF9926798.1"/>
    </source>
</evidence>
<dbReference type="OrthoDB" id="626167at2759"/>
<dbReference type="Proteomes" id="UP000664169">
    <property type="component" value="Unassembled WGS sequence"/>
</dbReference>
<organism evidence="2 3">
    <name type="scientific">Gomphillus americanus</name>
    <dbReference type="NCBI Taxonomy" id="1940652"/>
    <lineage>
        <taxon>Eukaryota</taxon>
        <taxon>Fungi</taxon>
        <taxon>Dikarya</taxon>
        <taxon>Ascomycota</taxon>
        <taxon>Pezizomycotina</taxon>
        <taxon>Lecanoromycetes</taxon>
        <taxon>OSLEUM clade</taxon>
        <taxon>Ostropomycetidae</taxon>
        <taxon>Ostropales</taxon>
        <taxon>Graphidaceae</taxon>
        <taxon>Gomphilloideae</taxon>
        <taxon>Gomphillus</taxon>
    </lineage>
</organism>
<dbReference type="InterPro" id="IPR027268">
    <property type="entry name" value="Peptidase_M4/M1_CTD_sf"/>
</dbReference>
<sequence>MAGQCIVGLYTNHGPIATQCYDDLIAEDGSGPLKLTWQDIGTKKNIRQWCADRDSVGEIVVHWESLPSSNQGGIQSCIFSIAPVPWSQSEISTETYRKIIQWNLSESRPGTRAVSAYGEGPQPLERTGSLKDILPLFLMVGPIRSYPPVSDLVKASHFGYYWFGDDTLERVASLGPFLSGMFQKMSDLFHDPPSETNGYRIFVRCATPAQAHGGAAGERNFLLEYNDALPTMSPEGVMYLLSHEMVHNWPILDSNPFGTDLNDLVAWFNEGTADFYGSALPYRFGLANKTSYLNQMNAILTAYYTNPLRDISDKEAHERKFETSNAMDIPYKRGFAFFCCLDREIRRTVQGTSLDNLIVEISQRKMRGEPHGLPIFLDLIKDVAPDMVQVFHDMQSGKLIVPPSDSLGSDFELVAEPQEVFDLGFTEGSITSRIITGLSDDHRARDAGIMEGDEILKNTFLWQCRGSLDQQMRMKLKRDDKELEVTYWPRSYKKVQSWQFREKLVV</sequence>
<name>A0A8H3IPM1_9LECA</name>
<proteinExistence type="predicted"/>
<dbReference type="Gene3D" id="1.10.390.10">
    <property type="entry name" value="Neutral Protease Domain 2"/>
    <property type="match status" value="1"/>
</dbReference>
<gene>
    <name evidence="2" type="ORF">GOMPHAMPRED_004227</name>
</gene>
<comment type="caution">
    <text evidence="2">The sequence shown here is derived from an EMBL/GenBank/DDBJ whole genome shotgun (WGS) entry which is preliminary data.</text>
</comment>
<dbReference type="EMBL" id="CAJPDQ010000026">
    <property type="protein sequence ID" value="CAF9926798.1"/>
    <property type="molecule type" value="Genomic_DNA"/>
</dbReference>
<reference evidence="2" key="1">
    <citation type="submission" date="2021-03" db="EMBL/GenBank/DDBJ databases">
        <authorList>
            <person name="Tagirdzhanova G."/>
        </authorList>
    </citation>
    <scope>NUCLEOTIDE SEQUENCE</scope>
</reference>
<dbReference type="AlphaFoldDB" id="A0A8H3IPM1"/>
<keyword evidence="3" id="KW-1185">Reference proteome</keyword>
<evidence type="ECO:0000313" key="3">
    <source>
        <dbReference type="Proteomes" id="UP000664169"/>
    </source>
</evidence>
<evidence type="ECO:0000259" key="1">
    <source>
        <dbReference type="Pfam" id="PF05299"/>
    </source>
</evidence>
<accession>A0A8H3IPM1</accession>